<evidence type="ECO:0000313" key="1">
    <source>
        <dbReference type="EMBL" id="MCL6697200.1"/>
    </source>
</evidence>
<keyword evidence="2" id="KW-1185">Reference proteome</keyword>
<organism evidence="1 2">
    <name type="scientific">Sphingomonas caseinilyticus</name>
    <dbReference type="NCBI Taxonomy" id="2908205"/>
    <lineage>
        <taxon>Bacteria</taxon>
        <taxon>Pseudomonadati</taxon>
        <taxon>Pseudomonadota</taxon>
        <taxon>Alphaproteobacteria</taxon>
        <taxon>Sphingomonadales</taxon>
        <taxon>Sphingomonadaceae</taxon>
        <taxon>Sphingomonas</taxon>
    </lineage>
</organism>
<dbReference type="RefSeq" id="WP_249902582.1">
    <property type="nucleotide sequence ID" value="NZ_JAMGBA010000001.1"/>
</dbReference>
<reference evidence="1 2" key="1">
    <citation type="submission" date="2022-05" db="EMBL/GenBank/DDBJ databases">
        <authorList>
            <person name="Jo J.-H."/>
            <person name="Im W.-T."/>
        </authorList>
    </citation>
    <scope>NUCLEOTIDE SEQUENCE [LARGE SCALE GENOMIC DNA]</scope>
    <source>
        <strain evidence="1 2">NSE70-1</strain>
    </source>
</reference>
<dbReference type="Proteomes" id="UP001203410">
    <property type="component" value="Unassembled WGS sequence"/>
</dbReference>
<protein>
    <submittedName>
        <fullName evidence="1">Uncharacterized protein</fullName>
    </submittedName>
</protein>
<accession>A0ABT0RRA2</accession>
<proteinExistence type="predicted"/>
<sequence>MASETREYYLARATEERASAASAPNRNIARVHDDLAAMYDRMAKEAAREPEPA</sequence>
<dbReference type="EMBL" id="JAMGBA010000001">
    <property type="protein sequence ID" value="MCL6697200.1"/>
    <property type="molecule type" value="Genomic_DNA"/>
</dbReference>
<gene>
    <name evidence="1" type="ORF">LZ496_00140</name>
</gene>
<name>A0ABT0RRA2_9SPHN</name>
<evidence type="ECO:0000313" key="2">
    <source>
        <dbReference type="Proteomes" id="UP001203410"/>
    </source>
</evidence>
<comment type="caution">
    <text evidence="1">The sequence shown here is derived from an EMBL/GenBank/DDBJ whole genome shotgun (WGS) entry which is preliminary data.</text>
</comment>